<evidence type="ECO:0000256" key="2">
    <source>
        <dbReference type="ARBA" id="ARBA00022723"/>
    </source>
</evidence>
<dbReference type="InterPro" id="IPR011234">
    <property type="entry name" value="Fumarylacetoacetase-like_C"/>
</dbReference>
<dbReference type="Pfam" id="PF01557">
    <property type="entry name" value="FAA_hydrolase"/>
    <property type="match status" value="1"/>
</dbReference>
<dbReference type="PANTHER" id="PTHR42796">
    <property type="entry name" value="FUMARYLACETOACETATE HYDROLASE DOMAIN-CONTAINING PROTEIN 2A-RELATED"/>
    <property type="match status" value="1"/>
</dbReference>
<accession>A0ABT6LTB9</accession>
<dbReference type="Proteomes" id="UP001160499">
    <property type="component" value="Unassembled WGS sequence"/>
</dbReference>
<keyword evidence="2" id="KW-0479">Metal-binding</keyword>
<dbReference type="InterPro" id="IPR051121">
    <property type="entry name" value="FAH"/>
</dbReference>
<evidence type="ECO:0000313" key="5">
    <source>
        <dbReference type="Proteomes" id="UP001160499"/>
    </source>
</evidence>
<comment type="similarity">
    <text evidence="1">Belongs to the FAH family.</text>
</comment>
<dbReference type="Gene3D" id="3.90.850.10">
    <property type="entry name" value="Fumarylacetoacetase-like, C-terminal domain"/>
    <property type="match status" value="1"/>
</dbReference>
<protein>
    <submittedName>
        <fullName evidence="4">Acylpyruvate hydrolase</fullName>
        <ecNumber evidence="4">3.7.1.5</ecNumber>
    </submittedName>
</protein>
<reference evidence="4 5" key="1">
    <citation type="submission" date="2023-04" db="EMBL/GenBank/DDBJ databases">
        <title>Forest soil microbial communities from Buena Vista Peninsula, Colon Province, Panama.</title>
        <authorList>
            <person name="Bouskill N."/>
        </authorList>
    </citation>
    <scope>NUCLEOTIDE SEQUENCE [LARGE SCALE GENOMIC DNA]</scope>
    <source>
        <strain evidence="4 5">GGS1</strain>
    </source>
</reference>
<dbReference type="EC" id="3.7.1.5" evidence="4"/>
<organism evidence="4 5">
    <name type="scientific">Streptomyces pseudovenezuelae</name>
    <dbReference type="NCBI Taxonomy" id="67350"/>
    <lineage>
        <taxon>Bacteria</taxon>
        <taxon>Bacillati</taxon>
        <taxon>Actinomycetota</taxon>
        <taxon>Actinomycetes</taxon>
        <taxon>Kitasatosporales</taxon>
        <taxon>Streptomycetaceae</taxon>
        <taxon>Streptomyces</taxon>
        <taxon>Streptomyces aurantiacus group</taxon>
    </lineage>
</organism>
<feature type="domain" description="Fumarylacetoacetase-like C-terminal" evidence="3">
    <location>
        <begin position="74"/>
        <end position="280"/>
    </location>
</feature>
<evidence type="ECO:0000313" key="4">
    <source>
        <dbReference type="EMBL" id="MDH6219562.1"/>
    </source>
</evidence>
<dbReference type="InterPro" id="IPR036663">
    <property type="entry name" value="Fumarylacetoacetase_C_sf"/>
</dbReference>
<name>A0ABT6LTB9_9ACTN</name>
<dbReference type="SUPFAM" id="SSF56529">
    <property type="entry name" value="FAH"/>
    <property type="match status" value="1"/>
</dbReference>
<dbReference type="PANTHER" id="PTHR42796:SF4">
    <property type="entry name" value="FUMARYLACETOACETATE HYDROLASE DOMAIN-CONTAINING PROTEIN 2A"/>
    <property type="match status" value="1"/>
</dbReference>
<dbReference type="RefSeq" id="WP_280880374.1">
    <property type="nucleotide sequence ID" value="NZ_JARXVH010000013.1"/>
</dbReference>
<keyword evidence="5" id="KW-1185">Reference proteome</keyword>
<sequence length="284" mass="30214">MRLSTVRLPSPDSGALLTAAARHDGDELVLLPYEDVGALLASGEDWHHRAAVADGKRLPLDGVSFAPVVPHPNKIVCLGLNYATHIKEMGRPTPTHPTLFAKYDGSLVGAHDDVHMPSVSDDLDWEAELGVVIGRRARRVTRDEALGYVGGYTVVNDVTVRDWQHRTREFLSGKTFEATTPVGPALVTADQLPPGASGLTVGCSVDGHTMQKSNTSDLLFDVAAIIAYISTIITLVPGDLIATGTPGGVGAGRDPKVFLRPGQQLVTFVEGVGELCNTVVKDRL</sequence>
<evidence type="ECO:0000256" key="1">
    <source>
        <dbReference type="ARBA" id="ARBA00010211"/>
    </source>
</evidence>
<comment type="caution">
    <text evidence="4">The sequence shown here is derived from an EMBL/GenBank/DDBJ whole genome shotgun (WGS) entry which is preliminary data.</text>
</comment>
<evidence type="ECO:0000259" key="3">
    <source>
        <dbReference type="Pfam" id="PF01557"/>
    </source>
</evidence>
<dbReference type="GO" id="GO:0047621">
    <property type="term" value="F:acylpyruvate hydrolase activity"/>
    <property type="evidence" value="ECO:0007669"/>
    <property type="project" value="UniProtKB-EC"/>
</dbReference>
<gene>
    <name evidence="4" type="ORF">M2283_006901</name>
</gene>
<keyword evidence="4" id="KW-0378">Hydrolase</keyword>
<proteinExistence type="inferred from homology"/>
<dbReference type="EMBL" id="JARXVH010000013">
    <property type="protein sequence ID" value="MDH6219562.1"/>
    <property type="molecule type" value="Genomic_DNA"/>
</dbReference>